<accession>A0A558G8C0</accession>
<gene>
    <name evidence="2" type="ORF">FQA18_14395</name>
</gene>
<protein>
    <submittedName>
        <fullName evidence="2">Uncharacterized protein</fullName>
    </submittedName>
</protein>
<feature type="compositionally biased region" description="Polar residues" evidence="1">
    <location>
        <begin position="21"/>
        <end position="31"/>
    </location>
</feature>
<evidence type="ECO:0000256" key="1">
    <source>
        <dbReference type="SAM" id="MobiDB-lite"/>
    </source>
</evidence>
<proteinExistence type="predicted"/>
<evidence type="ECO:0000313" key="3">
    <source>
        <dbReference type="Proteomes" id="UP000320212"/>
    </source>
</evidence>
<organism evidence="2 3">
    <name type="scientific">Haloferax volcanii</name>
    <name type="common">Halobacterium volcanii</name>
    <dbReference type="NCBI Taxonomy" id="2246"/>
    <lineage>
        <taxon>Archaea</taxon>
        <taxon>Methanobacteriati</taxon>
        <taxon>Methanobacteriota</taxon>
        <taxon>Stenosarchaea group</taxon>
        <taxon>Halobacteria</taxon>
        <taxon>Halobacteriales</taxon>
        <taxon>Haloferacaceae</taxon>
        <taxon>Haloferax</taxon>
    </lineage>
</organism>
<comment type="caution">
    <text evidence="2">The sequence shown here is derived from an EMBL/GenBank/DDBJ whole genome shotgun (WGS) entry which is preliminary data.</text>
</comment>
<dbReference type="EMBL" id="VMTR01000122">
    <property type="protein sequence ID" value="TVT93976.1"/>
    <property type="molecule type" value="Genomic_DNA"/>
</dbReference>
<feature type="region of interest" description="Disordered" evidence="1">
    <location>
        <begin position="1"/>
        <end position="52"/>
    </location>
</feature>
<evidence type="ECO:0000313" key="2">
    <source>
        <dbReference type="EMBL" id="TVT93976.1"/>
    </source>
</evidence>
<reference evidence="2 3" key="1">
    <citation type="submission" date="2019-07" db="EMBL/GenBank/DDBJ databases">
        <title>Draft genome sequence of Haloferax volcanii SS0101, isolated from salt farm in Samut Sakhon, Thailand.</title>
        <authorList>
            <person name="Wanthongcharoen S."/>
            <person name="Yamprayoonswat W."/>
            <person name="Ruangsuj P."/>
            <person name="Thongpramul N."/>
            <person name="Jumpathong W."/>
            <person name="Sittihan S."/>
            <person name="Kanjanavas P."/>
            <person name="Yasawong M."/>
        </authorList>
    </citation>
    <scope>NUCLEOTIDE SEQUENCE [LARGE SCALE GENOMIC DNA]</scope>
    <source>
        <strain evidence="2 3">SS0101</strain>
    </source>
</reference>
<feature type="non-terminal residue" evidence="2">
    <location>
        <position position="66"/>
    </location>
</feature>
<name>A0A558G8C0_HALVO</name>
<dbReference type="AlphaFoldDB" id="A0A558G8C0"/>
<dbReference type="Proteomes" id="UP000320212">
    <property type="component" value="Unassembled WGS sequence"/>
</dbReference>
<sequence length="66" mass="7307">MVGRERRGGRQRRAGRAATYTPFQPATSLGEPSTVLVDSERARPPRPSPLDYVRPHTDYLVVDVSG</sequence>